<dbReference type="GO" id="GO:0006576">
    <property type="term" value="P:biogenic amine metabolic process"/>
    <property type="evidence" value="ECO:0007669"/>
    <property type="project" value="UniProtKB-ARBA"/>
</dbReference>
<dbReference type="PANTHER" id="PTHR43785">
    <property type="entry name" value="GAMMA-GLUTAMYLPUTRESCINE SYNTHETASE"/>
    <property type="match status" value="1"/>
</dbReference>
<dbReference type="AlphaFoldDB" id="A0A5E8B7A8"/>
<dbReference type="Pfam" id="PF00120">
    <property type="entry name" value="Gln-synt_C"/>
    <property type="match status" value="1"/>
</dbReference>
<evidence type="ECO:0000256" key="6">
    <source>
        <dbReference type="PROSITE-ProRule" id="PRU01331"/>
    </source>
</evidence>
<dbReference type="InterPro" id="IPR036651">
    <property type="entry name" value="Gln_synt_N_sf"/>
</dbReference>
<dbReference type="InterPro" id="IPR014746">
    <property type="entry name" value="Gln_synth/guanido_kin_cat_dom"/>
</dbReference>
<sequence>MSDLLSMDQKKVKDLVLSRLREDAYVKVAGVDVDGILRGKIISRAKFLSVVDAGFGFCSVIFGWDMHDKTYAHRSAISNEENGFRDMLAIIDLTSYRRIPWESTNGRLRGGSNEMPFFLVHFCDPETHAPIAPDPRSLLATMASRIADSSAFKDLNPIAPFAGMEFEFFQYRETHDTIYQKRGLGLTPLTPGMFGYSVARLGLNKEYQREMLDSCESLGVGLEGWHTETGPGVFETAIGYCDARRLADNATLFKFAAKTIGAQYGIMPCFMAKPQQGLPGNSGHIHVSLMESIQNEDKSITKRNLFTRTERDTNAAWPDIEYLSDIGRHFLAGVLAGLPWVMPLFAPTINSYKRLVENFWAPVTVSWGLEHRVASIRLICDPQSPKSTRFEVRTPGADVQPHLALAAIYALGLRGIEEKLELTIPPMGAGKIDPSQFERLPRSLRAATERFMAKDSLARVVLGDDFVDHYGATRLHECREWDDAVTNWEVERYIETI</sequence>
<evidence type="ECO:0000259" key="8">
    <source>
        <dbReference type="PROSITE" id="PS51987"/>
    </source>
</evidence>
<dbReference type="PROSITE" id="PS51987">
    <property type="entry name" value="GS_CATALYTIC"/>
    <property type="match status" value="1"/>
</dbReference>
<dbReference type="Gene3D" id="3.10.20.70">
    <property type="entry name" value="Glutamine synthetase, N-terminal domain"/>
    <property type="match status" value="1"/>
</dbReference>
<keyword evidence="4" id="KW-0547">Nucleotide-binding</keyword>
<dbReference type="Gene3D" id="3.30.590.10">
    <property type="entry name" value="Glutamine synthetase/guanido kinase, catalytic domain"/>
    <property type="match status" value="1"/>
</dbReference>
<comment type="similarity">
    <text evidence="1 6 7">Belongs to the glutamine synthetase family.</text>
</comment>
<dbReference type="SMART" id="SM01230">
    <property type="entry name" value="Gln-synt_C"/>
    <property type="match status" value="1"/>
</dbReference>
<protein>
    <recommendedName>
        <fullName evidence="2">Glutamine synthetase</fullName>
    </recommendedName>
</protein>
<proteinExistence type="inferred from homology"/>
<dbReference type="EMBL" id="CABVLU010000001">
    <property type="protein sequence ID" value="VVT46659.1"/>
    <property type="molecule type" value="Genomic_DNA"/>
</dbReference>
<dbReference type="FunFam" id="3.30.590.10:FF:000005">
    <property type="entry name" value="Probable glutamine synthetase"/>
    <property type="match status" value="1"/>
</dbReference>
<accession>A0A5E8B7A8</accession>
<evidence type="ECO:0000256" key="4">
    <source>
        <dbReference type="ARBA" id="ARBA00022741"/>
    </source>
</evidence>
<evidence type="ECO:0000256" key="7">
    <source>
        <dbReference type="RuleBase" id="RU000384"/>
    </source>
</evidence>
<keyword evidence="3" id="KW-0436">Ligase</keyword>
<dbReference type="GO" id="GO:0006542">
    <property type="term" value="P:glutamine biosynthetic process"/>
    <property type="evidence" value="ECO:0007669"/>
    <property type="project" value="InterPro"/>
</dbReference>
<feature type="domain" description="GS catalytic" evidence="8">
    <location>
        <begin position="135"/>
        <end position="497"/>
    </location>
</feature>
<evidence type="ECO:0000313" key="10">
    <source>
        <dbReference type="Proteomes" id="UP000398389"/>
    </source>
</evidence>
<dbReference type="GO" id="GO:0005524">
    <property type="term" value="F:ATP binding"/>
    <property type="evidence" value="ECO:0007669"/>
    <property type="project" value="UniProtKB-KW"/>
</dbReference>
<dbReference type="GeneID" id="43580146"/>
<dbReference type="PANTHER" id="PTHR43785:SF12">
    <property type="entry name" value="TYPE-1 GLUTAMINE SYNTHETASE 2"/>
    <property type="match status" value="1"/>
</dbReference>
<dbReference type="RefSeq" id="XP_031851937.1">
    <property type="nucleotide sequence ID" value="XM_031996046.1"/>
</dbReference>
<dbReference type="InterPro" id="IPR008146">
    <property type="entry name" value="Gln_synth_cat_dom"/>
</dbReference>
<evidence type="ECO:0000256" key="5">
    <source>
        <dbReference type="ARBA" id="ARBA00022840"/>
    </source>
</evidence>
<dbReference type="SUPFAM" id="SSF55931">
    <property type="entry name" value="Glutamine synthetase/guanido kinase"/>
    <property type="match status" value="1"/>
</dbReference>
<organism evidence="9 10">
    <name type="scientific">Magnusiomyces paraingens</name>
    <dbReference type="NCBI Taxonomy" id="2606893"/>
    <lineage>
        <taxon>Eukaryota</taxon>
        <taxon>Fungi</taxon>
        <taxon>Dikarya</taxon>
        <taxon>Ascomycota</taxon>
        <taxon>Saccharomycotina</taxon>
        <taxon>Dipodascomycetes</taxon>
        <taxon>Dipodascales</taxon>
        <taxon>Dipodascaceae</taxon>
        <taxon>Magnusiomyces</taxon>
    </lineage>
</organism>
<evidence type="ECO:0000256" key="1">
    <source>
        <dbReference type="ARBA" id="ARBA00009897"/>
    </source>
</evidence>
<evidence type="ECO:0000313" key="9">
    <source>
        <dbReference type="EMBL" id="VVT46659.1"/>
    </source>
</evidence>
<gene>
    <name evidence="9" type="ORF">SAPINGB_P001323</name>
</gene>
<keyword evidence="5" id="KW-0067">ATP-binding</keyword>
<reference evidence="9 10" key="1">
    <citation type="submission" date="2019-09" db="EMBL/GenBank/DDBJ databases">
        <authorList>
            <person name="Brejova B."/>
        </authorList>
    </citation>
    <scope>NUCLEOTIDE SEQUENCE [LARGE SCALE GENOMIC DNA]</scope>
</reference>
<evidence type="ECO:0000256" key="2">
    <source>
        <dbReference type="ARBA" id="ARBA00021364"/>
    </source>
</evidence>
<keyword evidence="10" id="KW-1185">Reference proteome</keyword>
<evidence type="ECO:0000256" key="3">
    <source>
        <dbReference type="ARBA" id="ARBA00022598"/>
    </source>
</evidence>
<name>A0A5E8B7A8_9ASCO</name>
<dbReference type="Proteomes" id="UP000398389">
    <property type="component" value="Unassembled WGS sequence"/>
</dbReference>
<dbReference type="OrthoDB" id="77835at2759"/>
<dbReference type="GO" id="GO:0004356">
    <property type="term" value="F:glutamine synthetase activity"/>
    <property type="evidence" value="ECO:0007669"/>
    <property type="project" value="InterPro"/>
</dbReference>